<sequence>MRKIFKHGITALTAGLVSLSMVSCGGGSETASNDVSKGGKTITIGMKATQVEVSNIEYHKEKWEEKTGNKLEIQAVDDNQFEQLMLTKMASGGMWDLFIGDTGTQSDKYKHAENLVDLSGEEWVNNLSDLGKEFVTVDNKIYCFPNGGVNSFGIVYNKEIFKNNNIEIPKTFDEFEAVCETLKAKGITPLMISMKDGWTVNQIMNAEWPNILAKNPDILDKLNKNEIRWDEVPEFVNLFERMKGWVDKGYLNKDLSTTSYEMAQKEIGSGKAAMMYMGDWADPEYAKTEPKAKDNIGMFAAPTKDGKSYLAAAGPGGVYISNKSKEIDTAKDFVKYMASEEAIKYDLEKKGCTSVWKNISNDKLSGTLSDSQVYFDKGMSQKHYNQTYVIMPSPEAESALLSVLLGQKSPNESAKIWSDEMVKVGKQLGLEGFSK</sequence>
<keyword evidence="1" id="KW-1003">Cell membrane</keyword>
<evidence type="ECO:0000313" key="7">
    <source>
        <dbReference type="Proteomes" id="UP001299068"/>
    </source>
</evidence>
<dbReference type="Proteomes" id="UP001299068">
    <property type="component" value="Unassembled WGS sequence"/>
</dbReference>
<proteinExistence type="predicted"/>
<evidence type="ECO:0000256" key="1">
    <source>
        <dbReference type="ARBA" id="ARBA00022475"/>
    </source>
</evidence>
<name>A0ABS7KU08_CLOSR</name>
<evidence type="ECO:0000256" key="3">
    <source>
        <dbReference type="ARBA" id="ARBA00023136"/>
    </source>
</evidence>
<evidence type="ECO:0000313" key="6">
    <source>
        <dbReference type="EMBL" id="MBY0754250.1"/>
    </source>
</evidence>
<organism evidence="6 7">
    <name type="scientific">Clostridium sardiniense</name>
    <name type="common">Clostridium absonum</name>
    <dbReference type="NCBI Taxonomy" id="29369"/>
    <lineage>
        <taxon>Bacteria</taxon>
        <taxon>Bacillati</taxon>
        <taxon>Bacillota</taxon>
        <taxon>Clostridia</taxon>
        <taxon>Eubacteriales</taxon>
        <taxon>Clostridiaceae</taxon>
        <taxon>Clostridium</taxon>
    </lineage>
</organism>
<gene>
    <name evidence="6" type="ORF">K5V21_02160</name>
</gene>
<keyword evidence="5" id="KW-0449">Lipoprotein</keyword>
<accession>A0ABS7KU08</accession>
<comment type="caution">
    <text evidence="6">The sequence shown here is derived from an EMBL/GenBank/DDBJ whole genome shotgun (WGS) entry which is preliminary data.</text>
</comment>
<reference evidence="6 7" key="1">
    <citation type="journal article" date="2021" name="Cell Host Microbe">
        <title>in vivo commensal control of Clostridioides difficile virulence.</title>
        <authorList>
            <person name="Girinathan B.P."/>
            <person name="Dibenedetto N."/>
            <person name="Worley J.N."/>
            <person name="Peltier J."/>
            <person name="Arrieta-Ortiz M.L."/>
            <person name="Rupa Christinal Immanuel S."/>
            <person name="Lavin R."/>
            <person name="Delaney M.L."/>
            <person name="Cummins C."/>
            <person name="Hoffmann M."/>
            <person name="Luo Y."/>
            <person name="Gonzalez-Escalona N."/>
            <person name="Allard M."/>
            <person name="Onderdonk A.B."/>
            <person name="Gerber G.K."/>
            <person name="Sonenshein A.L."/>
            <person name="Baliga N."/>
            <person name="Dupuy B."/>
            <person name="Bry L."/>
        </authorList>
    </citation>
    <scope>NUCLEOTIDE SEQUENCE [LARGE SCALE GENOMIC DNA]</scope>
    <source>
        <strain evidence="6 7">DSM 599</strain>
    </source>
</reference>
<dbReference type="EMBL" id="JAIKTU010000002">
    <property type="protein sequence ID" value="MBY0754250.1"/>
    <property type="molecule type" value="Genomic_DNA"/>
</dbReference>
<dbReference type="InterPro" id="IPR050490">
    <property type="entry name" value="Bact_solute-bd_prot1"/>
</dbReference>
<dbReference type="RefSeq" id="WP_221858773.1">
    <property type="nucleotide sequence ID" value="NZ_JAIKTU010000002.1"/>
</dbReference>
<dbReference type="PANTHER" id="PTHR43649:SF33">
    <property type="entry name" value="POLYGALACTURONAN_RHAMNOGALACTURONAN-BINDING PROTEIN YTCQ"/>
    <property type="match status" value="1"/>
</dbReference>
<keyword evidence="2" id="KW-0732">Signal</keyword>
<dbReference type="PANTHER" id="PTHR43649">
    <property type="entry name" value="ARABINOSE-BINDING PROTEIN-RELATED"/>
    <property type="match status" value="1"/>
</dbReference>
<keyword evidence="7" id="KW-1185">Reference proteome</keyword>
<dbReference type="Pfam" id="PF01547">
    <property type="entry name" value="SBP_bac_1"/>
    <property type="match status" value="1"/>
</dbReference>
<protein>
    <submittedName>
        <fullName evidence="6">ABC transporter substrate-binding protein</fullName>
    </submittedName>
</protein>
<evidence type="ECO:0000256" key="2">
    <source>
        <dbReference type="ARBA" id="ARBA00022729"/>
    </source>
</evidence>
<evidence type="ECO:0000256" key="5">
    <source>
        <dbReference type="ARBA" id="ARBA00023288"/>
    </source>
</evidence>
<evidence type="ECO:0000256" key="4">
    <source>
        <dbReference type="ARBA" id="ARBA00023139"/>
    </source>
</evidence>
<dbReference type="Gene3D" id="3.40.190.10">
    <property type="entry name" value="Periplasmic binding protein-like II"/>
    <property type="match status" value="2"/>
</dbReference>
<keyword evidence="3" id="KW-0472">Membrane</keyword>
<dbReference type="SUPFAM" id="SSF53850">
    <property type="entry name" value="Periplasmic binding protein-like II"/>
    <property type="match status" value="1"/>
</dbReference>
<dbReference type="InterPro" id="IPR006059">
    <property type="entry name" value="SBP"/>
</dbReference>
<keyword evidence="4" id="KW-0564">Palmitate</keyword>
<dbReference type="PROSITE" id="PS51257">
    <property type="entry name" value="PROKAR_LIPOPROTEIN"/>
    <property type="match status" value="1"/>
</dbReference>